<dbReference type="AlphaFoldDB" id="L9X648"/>
<name>L9X648_9EURY</name>
<evidence type="ECO:0000256" key="2">
    <source>
        <dbReference type="SAM" id="Phobius"/>
    </source>
</evidence>
<feature type="transmembrane region" description="Helical" evidence="2">
    <location>
        <begin position="151"/>
        <end position="174"/>
    </location>
</feature>
<proteinExistence type="predicted"/>
<feature type="transmembrane region" description="Helical" evidence="2">
    <location>
        <begin position="180"/>
        <end position="199"/>
    </location>
</feature>
<gene>
    <name evidence="3" type="ORF">C491_11238</name>
</gene>
<reference evidence="3 4" key="1">
    <citation type="journal article" date="2014" name="PLoS Genet.">
        <title>Phylogenetically driven sequencing of extremely halophilic archaea reveals strategies for static and dynamic osmo-response.</title>
        <authorList>
            <person name="Becker E.A."/>
            <person name="Seitzer P.M."/>
            <person name="Tritt A."/>
            <person name="Larsen D."/>
            <person name="Krusor M."/>
            <person name="Yao A.I."/>
            <person name="Wu D."/>
            <person name="Madern D."/>
            <person name="Eisen J.A."/>
            <person name="Darling A.E."/>
            <person name="Facciotti M.T."/>
        </authorList>
    </citation>
    <scope>NUCLEOTIDE SEQUENCE [LARGE SCALE GENOMIC DNA]</scope>
    <source>
        <strain evidence="3 4">DSM 10524</strain>
    </source>
</reference>
<dbReference type="OrthoDB" id="282430at2157"/>
<organism evidence="3 4">
    <name type="scientific">Natronococcus amylolyticus DSM 10524</name>
    <dbReference type="NCBI Taxonomy" id="1227497"/>
    <lineage>
        <taxon>Archaea</taxon>
        <taxon>Methanobacteriati</taxon>
        <taxon>Methanobacteriota</taxon>
        <taxon>Stenosarchaea group</taxon>
        <taxon>Halobacteria</taxon>
        <taxon>Halobacteriales</taxon>
        <taxon>Natrialbaceae</taxon>
        <taxon>Natronococcus</taxon>
    </lineage>
</organism>
<keyword evidence="2" id="KW-0812">Transmembrane</keyword>
<dbReference type="STRING" id="1227497.C491_11238"/>
<dbReference type="eggNOG" id="arCOG03366">
    <property type="taxonomic scope" value="Archaea"/>
</dbReference>
<keyword evidence="4" id="KW-1185">Reference proteome</keyword>
<dbReference type="Pfam" id="PF24368">
    <property type="entry name" value="DUF7524"/>
    <property type="match status" value="1"/>
</dbReference>
<sequence>MFTPAVTVHVNRDSSERLEAATATFETAKSFTLLLEGHDSPTHVHCRLDDELARVASLPQSNYYVEADARTPVPIEVEAGGLEDPVQGYLEVSTGYGAESAAIAVTVEPGPDRVEVDESLSKPQRSPTVQSSEPAEPLFGDLGLPGDVGPAALAALALGAVVVALAVALAVATIAGGTAAVAVFAVVAVVVVAAVGLRFRPSSSR</sequence>
<dbReference type="RefSeq" id="WP_005556214.1">
    <property type="nucleotide sequence ID" value="NZ_AOIB01000025.1"/>
</dbReference>
<dbReference type="InterPro" id="IPR055946">
    <property type="entry name" value="DUF7524"/>
</dbReference>
<comment type="caution">
    <text evidence="3">The sequence shown here is derived from an EMBL/GenBank/DDBJ whole genome shotgun (WGS) entry which is preliminary data.</text>
</comment>
<accession>L9X648</accession>
<keyword evidence="2" id="KW-1133">Transmembrane helix</keyword>
<evidence type="ECO:0000256" key="1">
    <source>
        <dbReference type="SAM" id="MobiDB-lite"/>
    </source>
</evidence>
<keyword evidence="2" id="KW-0472">Membrane</keyword>
<evidence type="ECO:0000313" key="4">
    <source>
        <dbReference type="Proteomes" id="UP000011688"/>
    </source>
</evidence>
<dbReference type="EMBL" id="AOIB01000025">
    <property type="protein sequence ID" value="ELY57077.1"/>
    <property type="molecule type" value="Genomic_DNA"/>
</dbReference>
<evidence type="ECO:0000313" key="3">
    <source>
        <dbReference type="EMBL" id="ELY57077.1"/>
    </source>
</evidence>
<dbReference type="Proteomes" id="UP000011688">
    <property type="component" value="Unassembled WGS sequence"/>
</dbReference>
<feature type="region of interest" description="Disordered" evidence="1">
    <location>
        <begin position="113"/>
        <end position="137"/>
    </location>
</feature>
<protein>
    <submittedName>
        <fullName evidence="3">Uncharacterized protein</fullName>
    </submittedName>
</protein>
<feature type="compositionally biased region" description="Polar residues" evidence="1">
    <location>
        <begin position="121"/>
        <end position="133"/>
    </location>
</feature>